<evidence type="ECO:0000313" key="4">
    <source>
        <dbReference type="EMBL" id="GGA88394.1"/>
    </source>
</evidence>
<dbReference type="PIRSF" id="PIRSF018266">
    <property type="entry name" value="FecR"/>
    <property type="match status" value="1"/>
</dbReference>
<sequence>MSANYTEPEELLADESFLSWYFKSGAKDTEDWDQWMAGHPDREQLVRDAVALLDTVRVRETEVPIQRIQAAEKALLSRLDEIPAAETSQARAGLLNLYSYRRWMVAAAVLVLLGAGVVVVAIRSAGDRVMKTAYGQVVHRELPDGSEVTMDANSRLQYSKGWKDGSSREVWLNGEAFFHVRKTASNSRFIVHTDHFDIIVTGTRFNVVNRNGVENVLLQEGSVILHGKDGREMTMTPGEFVSFEKELEKRTVQPDSVTAWKDMKLVFDKTPLRELVSIVNDHYGVHIQLENASLGDSTISAILPNNNLDVLLQALEATSEFNIIRKDDQIVIAAQSGQK</sequence>
<dbReference type="AlphaFoldDB" id="A0A8J2U9H2"/>
<organism evidence="4 5">
    <name type="scientific">Puia dinghuensis</name>
    <dbReference type="NCBI Taxonomy" id="1792502"/>
    <lineage>
        <taxon>Bacteria</taxon>
        <taxon>Pseudomonadati</taxon>
        <taxon>Bacteroidota</taxon>
        <taxon>Chitinophagia</taxon>
        <taxon>Chitinophagales</taxon>
        <taxon>Chitinophagaceae</taxon>
        <taxon>Puia</taxon>
    </lineage>
</organism>
<evidence type="ECO:0000313" key="5">
    <source>
        <dbReference type="Proteomes" id="UP000607559"/>
    </source>
</evidence>
<dbReference type="GO" id="GO:0016989">
    <property type="term" value="F:sigma factor antagonist activity"/>
    <property type="evidence" value="ECO:0007669"/>
    <property type="project" value="TreeGrafter"/>
</dbReference>
<evidence type="ECO:0000259" key="3">
    <source>
        <dbReference type="Pfam" id="PF16344"/>
    </source>
</evidence>
<dbReference type="InterPro" id="IPR006860">
    <property type="entry name" value="FecR"/>
</dbReference>
<reference evidence="4" key="1">
    <citation type="journal article" date="2014" name="Int. J. Syst. Evol. Microbiol.">
        <title>Complete genome sequence of Corynebacterium casei LMG S-19264T (=DSM 44701T), isolated from a smear-ripened cheese.</title>
        <authorList>
            <consortium name="US DOE Joint Genome Institute (JGI-PGF)"/>
            <person name="Walter F."/>
            <person name="Albersmeier A."/>
            <person name="Kalinowski J."/>
            <person name="Ruckert C."/>
        </authorList>
    </citation>
    <scope>NUCLEOTIDE SEQUENCE</scope>
    <source>
        <strain evidence="4">CGMCC 1.15448</strain>
    </source>
</reference>
<keyword evidence="1" id="KW-0812">Transmembrane</keyword>
<dbReference type="Proteomes" id="UP000607559">
    <property type="component" value="Unassembled WGS sequence"/>
</dbReference>
<protein>
    <recommendedName>
        <fullName evidence="6">DUF4974 domain-containing protein</fullName>
    </recommendedName>
</protein>
<feature type="domain" description="FecR protein" evidence="2">
    <location>
        <begin position="129"/>
        <end position="223"/>
    </location>
</feature>
<dbReference type="InterPro" id="IPR032508">
    <property type="entry name" value="FecR_C"/>
</dbReference>
<reference evidence="4" key="2">
    <citation type="submission" date="2020-09" db="EMBL/GenBank/DDBJ databases">
        <authorList>
            <person name="Sun Q."/>
            <person name="Zhou Y."/>
        </authorList>
    </citation>
    <scope>NUCLEOTIDE SEQUENCE</scope>
    <source>
        <strain evidence="4">CGMCC 1.15448</strain>
    </source>
</reference>
<dbReference type="Pfam" id="PF04773">
    <property type="entry name" value="FecR"/>
    <property type="match status" value="1"/>
</dbReference>
<evidence type="ECO:0000256" key="1">
    <source>
        <dbReference type="SAM" id="Phobius"/>
    </source>
</evidence>
<comment type="caution">
    <text evidence="4">The sequence shown here is derived from an EMBL/GenBank/DDBJ whole genome shotgun (WGS) entry which is preliminary data.</text>
</comment>
<keyword evidence="1" id="KW-0472">Membrane</keyword>
<evidence type="ECO:0000259" key="2">
    <source>
        <dbReference type="Pfam" id="PF04773"/>
    </source>
</evidence>
<dbReference type="InterPro" id="IPR012373">
    <property type="entry name" value="Ferrdict_sens_TM"/>
</dbReference>
<feature type="transmembrane region" description="Helical" evidence="1">
    <location>
        <begin position="103"/>
        <end position="122"/>
    </location>
</feature>
<proteinExistence type="predicted"/>
<keyword evidence="5" id="KW-1185">Reference proteome</keyword>
<name>A0A8J2U9H2_9BACT</name>
<feature type="domain" description="Protein FecR C-terminal" evidence="3">
    <location>
        <begin position="264"/>
        <end position="332"/>
    </location>
</feature>
<keyword evidence="1" id="KW-1133">Transmembrane helix</keyword>
<dbReference type="PANTHER" id="PTHR30273">
    <property type="entry name" value="PERIPLASMIC SIGNAL SENSOR AND SIGMA FACTOR ACTIVATOR FECR-RELATED"/>
    <property type="match status" value="1"/>
</dbReference>
<dbReference type="Gene3D" id="2.60.120.1440">
    <property type="match status" value="1"/>
</dbReference>
<dbReference type="PANTHER" id="PTHR30273:SF2">
    <property type="entry name" value="PROTEIN FECR"/>
    <property type="match status" value="1"/>
</dbReference>
<dbReference type="RefSeq" id="WP_188929060.1">
    <property type="nucleotide sequence ID" value="NZ_BMJC01000001.1"/>
</dbReference>
<dbReference type="Pfam" id="PF16344">
    <property type="entry name" value="FecR_C"/>
    <property type="match status" value="1"/>
</dbReference>
<dbReference type="Gene3D" id="3.55.50.30">
    <property type="match status" value="1"/>
</dbReference>
<accession>A0A8J2U9H2</accession>
<evidence type="ECO:0008006" key="6">
    <source>
        <dbReference type="Google" id="ProtNLM"/>
    </source>
</evidence>
<dbReference type="EMBL" id="BMJC01000001">
    <property type="protein sequence ID" value="GGA88394.1"/>
    <property type="molecule type" value="Genomic_DNA"/>
</dbReference>
<gene>
    <name evidence="4" type="ORF">GCM10011511_09500</name>
</gene>